<evidence type="ECO:0000256" key="7">
    <source>
        <dbReference type="SAM" id="MobiDB-lite"/>
    </source>
</evidence>
<evidence type="ECO:0000313" key="10">
    <source>
        <dbReference type="EMBL" id="CAE6103616.1"/>
    </source>
</evidence>
<dbReference type="EMBL" id="LR999456">
    <property type="protein sequence ID" value="CAE6103616.1"/>
    <property type="molecule type" value="Genomic_DNA"/>
</dbReference>
<feature type="compositionally biased region" description="Basic and acidic residues" evidence="7">
    <location>
        <begin position="1"/>
        <end position="15"/>
    </location>
</feature>
<evidence type="ECO:0000256" key="1">
    <source>
        <dbReference type="ARBA" id="ARBA00004167"/>
    </source>
</evidence>
<evidence type="ECO:0000256" key="3">
    <source>
        <dbReference type="ARBA" id="ARBA00022692"/>
    </source>
</evidence>
<keyword evidence="6" id="KW-0472">Membrane</keyword>
<evidence type="ECO:0000256" key="5">
    <source>
        <dbReference type="ARBA" id="ARBA00022989"/>
    </source>
</evidence>
<dbReference type="InterPro" id="IPR025846">
    <property type="entry name" value="TBL_N"/>
</dbReference>
<evidence type="ECO:0000313" key="11">
    <source>
        <dbReference type="Proteomes" id="UP000682877"/>
    </source>
</evidence>
<feature type="domain" description="Trichome birefringence-like C-terminal" evidence="8">
    <location>
        <begin position="551"/>
        <end position="668"/>
    </location>
</feature>
<accession>A0A8S2AH97</accession>
<dbReference type="GO" id="GO:0005794">
    <property type="term" value="C:Golgi apparatus"/>
    <property type="evidence" value="ECO:0007669"/>
    <property type="project" value="TreeGrafter"/>
</dbReference>
<protein>
    <recommendedName>
        <fullName evidence="12">Trichome birefringence-like N-terminal domain-containing protein</fullName>
    </recommendedName>
</protein>
<evidence type="ECO:0000256" key="6">
    <source>
        <dbReference type="ARBA" id="ARBA00023136"/>
    </source>
</evidence>
<dbReference type="Pfam" id="PF13839">
    <property type="entry name" value="PC-Esterase"/>
    <property type="match status" value="3"/>
</dbReference>
<proteinExistence type="inferred from homology"/>
<name>A0A8S2AH97_ARAAE</name>
<comment type="similarity">
    <text evidence="2">Belongs to the PC-esterase family. TBL subfamily.</text>
</comment>
<dbReference type="GO" id="GO:0016020">
    <property type="term" value="C:membrane"/>
    <property type="evidence" value="ECO:0007669"/>
    <property type="project" value="UniProtKB-SubCell"/>
</dbReference>
<evidence type="ECO:0000256" key="2">
    <source>
        <dbReference type="ARBA" id="ARBA00007727"/>
    </source>
</evidence>
<reference evidence="10" key="1">
    <citation type="submission" date="2021-01" db="EMBL/GenBank/DDBJ databases">
        <authorList>
            <person name="Bezrukov I."/>
        </authorList>
    </citation>
    <scope>NUCLEOTIDE SEQUENCE</scope>
</reference>
<sequence length="805" mass="93339">MDRLAGAKPESERLVRCNSNQGSSDRVNGNNTVDIVSKNLLPDLDDQKGQLGRILKETENNDKQHCSDSTLTIATTLFTIIPLLYPFLEDPNFFLKQQPPSQSSIIKLENGVVTSHESCDIFSGEWVPNPEAPYYTNTTCWAIHEHQNCMKFGRPDTDFIKWKWKPYGCEDGLPVFDPFRFLEIVRGKTMAFVGDSVSRNHMQSLICLLSQVEYPMDASVKDDDYFKRWTYETYNFTIAAFWTPHLVKSKEPDQTQTEHTDIFDLYLDEADESWTADIGDFDYVIISSGHWHYRPSVYYENRTITGCHYCQLPNITDLTMFYGYRKAFRTAFKAILDSESFKGVMYLRSFAPSHFEGGLWNEGGDCLRKQPFKSKENQDETTMRLHKIQLEEFWRAEEEAKKKGKRLRLLDTTQAMWLRPDGHPSRYGHMPEANVTLYNDCVHWCLPGPIDNLNDFLLAMLKREEDKGSLAQIPSSDDRSSPVITIPSRTRIRDDEQRCDLFTGEWVPNKEAPYYTNTTCWAIHERQNCMMFGRPDTEFMRWRWKPDGCDLPIFDPQEFLEMVRGKAMGFVGDSISRNQVQSLMCLLSRVEYPEDISSSPDTDFKVWNYTSYNFTLHAMWSPLLVKSTKPDPTDPKSNFFRLYLDEYDTEWTSQLDHLDYLIISSGHWKALRISLKAILENFKGLAFLRSFSPQHFEGGLWNGGDCVRTQPYRRNETIPEGADLKVHDIQLEEFRASEEDGKKKNGLRLKLMDMTQAMLLRPDGHPGRYGHLQNANVTLRNDCIHWCLPGPIDTLNDILLQMMKT</sequence>
<feature type="domain" description="Trichome birefringence-like C-terminal" evidence="8">
    <location>
        <begin position="173"/>
        <end position="460"/>
    </location>
</feature>
<dbReference type="AlphaFoldDB" id="A0A8S2AH97"/>
<dbReference type="Pfam" id="PF14416">
    <property type="entry name" value="PMR5N"/>
    <property type="match status" value="2"/>
</dbReference>
<dbReference type="InterPro" id="IPR029962">
    <property type="entry name" value="TBL"/>
</dbReference>
<dbReference type="PANTHER" id="PTHR32285:SF48">
    <property type="entry name" value="PROTEIN TRICHOME BIREFRINGENCE-LIKE 19"/>
    <property type="match status" value="1"/>
</dbReference>
<dbReference type="GO" id="GO:0016413">
    <property type="term" value="F:O-acetyltransferase activity"/>
    <property type="evidence" value="ECO:0007669"/>
    <property type="project" value="InterPro"/>
</dbReference>
<comment type="subcellular location">
    <subcellularLocation>
        <location evidence="1">Membrane</location>
        <topology evidence="1">Single-pass membrane protein</topology>
    </subcellularLocation>
</comment>
<keyword evidence="5" id="KW-1133">Transmembrane helix</keyword>
<gene>
    <name evidence="10" type="ORF">AARE701A_LOCUS15351</name>
</gene>
<evidence type="ECO:0000256" key="4">
    <source>
        <dbReference type="ARBA" id="ARBA00022968"/>
    </source>
</evidence>
<organism evidence="10 11">
    <name type="scientific">Arabidopsis arenosa</name>
    <name type="common">Sand rock-cress</name>
    <name type="synonym">Cardaminopsis arenosa</name>
    <dbReference type="NCBI Taxonomy" id="38785"/>
    <lineage>
        <taxon>Eukaryota</taxon>
        <taxon>Viridiplantae</taxon>
        <taxon>Streptophyta</taxon>
        <taxon>Embryophyta</taxon>
        <taxon>Tracheophyta</taxon>
        <taxon>Spermatophyta</taxon>
        <taxon>Magnoliopsida</taxon>
        <taxon>eudicotyledons</taxon>
        <taxon>Gunneridae</taxon>
        <taxon>Pentapetalae</taxon>
        <taxon>rosids</taxon>
        <taxon>malvids</taxon>
        <taxon>Brassicales</taxon>
        <taxon>Brassicaceae</taxon>
        <taxon>Camelineae</taxon>
        <taxon>Arabidopsis</taxon>
    </lineage>
</organism>
<keyword evidence="11" id="KW-1185">Reference proteome</keyword>
<evidence type="ECO:0000259" key="8">
    <source>
        <dbReference type="Pfam" id="PF13839"/>
    </source>
</evidence>
<feature type="domain" description="Trichome birefringence-like C-terminal" evidence="8">
    <location>
        <begin position="670"/>
        <end position="802"/>
    </location>
</feature>
<keyword evidence="3" id="KW-0812">Transmembrane</keyword>
<feature type="compositionally biased region" description="Polar residues" evidence="7">
    <location>
        <begin position="17"/>
        <end position="30"/>
    </location>
</feature>
<keyword evidence="4" id="KW-0735">Signal-anchor</keyword>
<dbReference type="InterPro" id="IPR026057">
    <property type="entry name" value="TBL_C"/>
</dbReference>
<dbReference type="Proteomes" id="UP000682877">
    <property type="component" value="Chromosome 6"/>
</dbReference>
<evidence type="ECO:0008006" key="12">
    <source>
        <dbReference type="Google" id="ProtNLM"/>
    </source>
</evidence>
<feature type="region of interest" description="Disordered" evidence="7">
    <location>
        <begin position="1"/>
        <end position="30"/>
    </location>
</feature>
<feature type="domain" description="Trichome birefringence-like N-terminal" evidence="9">
    <location>
        <begin position="498"/>
        <end position="550"/>
    </location>
</feature>
<dbReference type="PANTHER" id="PTHR32285">
    <property type="entry name" value="PROTEIN TRICHOME BIREFRINGENCE-LIKE 9-RELATED"/>
    <property type="match status" value="1"/>
</dbReference>
<feature type="domain" description="Trichome birefringence-like N-terminal" evidence="9">
    <location>
        <begin position="117"/>
        <end position="170"/>
    </location>
</feature>
<evidence type="ECO:0000259" key="9">
    <source>
        <dbReference type="Pfam" id="PF14416"/>
    </source>
</evidence>